<dbReference type="Pfam" id="PF10145">
    <property type="entry name" value="PhageMin_Tail"/>
    <property type="match status" value="1"/>
</dbReference>
<dbReference type="Gene3D" id="2.70.70.10">
    <property type="entry name" value="Glucose Permease (Domain IIA)"/>
    <property type="match status" value="1"/>
</dbReference>
<feature type="transmembrane region" description="Helical" evidence="2">
    <location>
        <begin position="571"/>
        <end position="598"/>
    </location>
</feature>
<evidence type="ECO:0000256" key="1">
    <source>
        <dbReference type="ARBA" id="ARBA00022729"/>
    </source>
</evidence>
<feature type="domain" description="M23ase beta-sheet core" evidence="3">
    <location>
        <begin position="982"/>
        <end position="1075"/>
    </location>
</feature>
<dbReference type="AlphaFoldDB" id="A0A859FBR0"/>
<evidence type="ECO:0000256" key="2">
    <source>
        <dbReference type="SAM" id="Phobius"/>
    </source>
</evidence>
<feature type="transmembrane region" description="Helical" evidence="2">
    <location>
        <begin position="644"/>
        <end position="665"/>
    </location>
</feature>
<sequence>MSQKAYEIAFKLGAQMDPSMQKVMGDTQKNMKGLEKGMEGAQKKSGLLRRSFGNLSGAAKLAGGLIVTYLGARTFKAVIGAASEFEDQMANISTLLTGDVSASMQSMNEDIKRIAKQTGVSTELLADGLYQVVSAFGEAKDNAEVLEIATKAASAGNAEVADSVNLLSAVTKGYGDTSAEAVQKASDLAFATVRLGQTSFPELASSMGKVIPLAATLGAEQEELFGAMATLTGVTGNTAEVTTQLRSTLQGFLQPSGAMGDALKSLGYENGQVALQSEGLQGILESLRKEVGNDEIAFSNLFGSVEAKNAVLALTGSQAENFTEKTKEMANAVGATEEAFEKKQKTAKAAWARIQQYINVAAINIGDKFLPIIAEGLTWTMDLFDKVWPKVSEFANQFAEPLKGLGKVVQGIFQYMSGNSYDGFISFVESGFSPGIIKMVDNFAKSVGEIASNVKDAISIGKGFIQNLFGDRKDGNASIISANLGPDTTKRLLDIAKNVREFGETVVTYFKSAFDTLWPILQMVFQNVQDGIAFLMPYIVSAIGPVVGFFKGILEQISTFWQENGAQIIQALVNIGGFLKDTFIFLLPFILGIVKAVWGNIQGVISGAVGVITGIIKLLASVFTGDMAGMWEALKQIFMSGVKLIWNMIQLTFYGRIIGGIRALAIGARTILSGMWTAIRTFFTNGVVNAVTSVGRFVVGVRNGFTRARTAVVDTMRRMYDAVKSRFDSMVTGARELPGRLGSGIRAMASKAVDGVKKLGNDMVNGLAAAINGVGEGVNWILGKIGVSFTIPSWVPPAYAKGTDYHPGGPAIVGDGGGPELMVMPNGRQMLSPSTDTLMNLPKGTQVLPYEKTTQLMKGIPAYAEGTGLINRAWDGVRNFAGRVKDVTTDVFSYISNPSKLLTNVLNDLGVALPSLNGAAGKLVPGAFSFIKNKAVEFLTSKIGDFGADGGSGGVGANTFANWRLTSPFGMRVHPITGRRTMHRGVDYAAPTGTQLRSNVSGRVSGASYLGGYGNTVQVQSGMFTHLYAHLSRILTNVGRQVSAGDLLGLIGSTGRSTGPHLHYEVRRGGMAINPMPFVGRGFAKGGTVSHGQTAWVGEQGPELAQLPGGTRILNNKDSMGVGGSYTIEINDNRTIRVEGSSDASLLKRLLDEDRNELVRLVEKIIREKDRLAFR</sequence>
<gene>
    <name evidence="5" type="ORF">FLK61_26215</name>
</gene>
<evidence type="ECO:0000313" key="6">
    <source>
        <dbReference type="Proteomes" id="UP000318138"/>
    </source>
</evidence>
<dbReference type="InterPro" id="IPR016047">
    <property type="entry name" value="M23ase_b-sheet_dom"/>
</dbReference>
<keyword evidence="1" id="KW-0732">Signal</keyword>
<dbReference type="RefSeq" id="WP_176008298.1">
    <property type="nucleotide sequence ID" value="NZ_CP041372.2"/>
</dbReference>
<name>A0A859FBR0_9BACI</name>
<keyword evidence="2" id="KW-0472">Membrane</keyword>
<protein>
    <submittedName>
        <fullName evidence="5">Phage tail tape measure protein</fullName>
    </submittedName>
</protein>
<feature type="domain" description="Phage tail tape measure protein" evidence="4">
    <location>
        <begin position="109"/>
        <end position="303"/>
    </location>
</feature>
<dbReference type="Pfam" id="PF01551">
    <property type="entry name" value="Peptidase_M23"/>
    <property type="match status" value="1"/>
</dbReference>
<dbReference type="PANTHER" id="PTHR21666:SF289">
    <property type="entry name" value="L-ALA--D-GLU ENDOPEPTIDASE"/>
    <property type="match status" value="1"/>
</dbReference>
<feature type="transmembrane region" description="Helical" evidence="2">
    <location>
        <begin position="531"/>
        <end position="550"/>
    </location>
</feature>
<keyword evidence="2" id="KW-0812">Transmembrane</keyword>
<feature type="transmembrane region" description="Helical" evidence="2">
    <location>
        <begin position="604"/>
        <end position="623"/>
    </location>
</feature>
<dbReference type="EMBL" id="CP041372">
    <property type="protein sequence ID" value="QKS70258.1"/>
    <property type="molecule type" value="Genomic_DNA"/>
</dbReference>
<dbReference type="CDD" id="cd12797">
    <property type="entry name" value="M23_peptidase"/>
    <property type="match status" value="1"/>
</dbReference>
<dbReference type="InterPro" id="IPR011055">
    <property type="entry name" value="Dup_hybrid_motif"/>
</dbReference>
<dbReference type="NCBIfam" id="TIGR01760">
    <property type="entry name" value="tape_meas_TP901"/>
    <property type="match status" value="1"/>
</dbReference>
<evidence type="ECO:0000259" key="3">
    <source>
        <dbReference type="Pfam" id="PF01551"/>
    </source>
</evidence>
<dbReference type="SUPFAM" id="SSF51261">
    <property type="entry name" value="Duplicated hybrid motif"/>
    <property type="match status" value="1"/>
</dbReference>
<dbReference type="InterPro" id="IPR050570">
    <property type="entry name" value="Cell_wall_metabolism_enzyme"/>
</dbReference>
<dbReference type="InterPro" id="IPR010090">
    <property type="entry name" value="Phage_tape_meas"/>
</dbReference>
<keyword evidence="6" id="KW-1185">Reference proteome</keyword>
<proteinExistence type="predicted"/>
<dbReference type="KEGG" id="psua:FLK61_26215"/>
<dbReference type="Proteomes" id="UP000318138">
    <property type="component" value="Chromosome"/>
</dbReference>
<dbReference type="GO" id="GO:0004222">
    <property type="term" value="F:metalloendopeptidase activity"/>
    <property type="evidence" value="ECO:0007669"/>
    <property type="project" value="TreeGrafter"/>
</dbReference>
<keyword evidence="2" id="KW-1133">Transmembrane helix</keyword>
<accession>A0A859FBR0</accession>
<dbReference type="PANTHER" id="PTHR21666">
    <property type="entry name" value="PEPTIDASE-RELATED"/>
    <property type="match status" value="1"/>
</dbReference>
<reference evidence="6" key="1">
    <citation type="submission" date="2019-07" db="EMBL/GenBank/DDBJ databases">
        <title>Bacillus alkalisoli sp. nov. isolated from saline soil.</title>
        <authorList>
            <person name="Sun J.-Q."/>
            <person name="Xu L."/>
        </authorList>
    </citation>
    <scope>NUCLEOTIDE SEQUENCE [LARGE SCALE GENOMIC DNA]</scope>
    <source>
        <strain evidence="6">M4U3P1</strain>
    </source>
</reference>
<evidence type="ECO:0000259" key="4">
    <source>
        <dbReference type="Pfam" id="PF10145"/>
    </source>
</evidence>
<organism evidence="5 6">
    <name type="scientific">Paenalkalicoccus suaedae</name>
    <dbReference type="NCBI Taxonomy" id="2592382"/>
    <lineage>
        <taxon>Bacteria</taxon>
        <taxon>Bacillati</taxon>
        <taxon>Bacillota</taxon>
        <taxon>Bacilli</taxon>
        <taxon>Bacillales</taxon>
        <taxon>Bacillaceae</taxon>
        <taxon>Paenalkalicoccus</taxon>
    </lineage>
</organism>
<evidence type="ECO:0000313" key="5">
    <source>
        <dbReference type="EMBL" id="QKS70258.1"/>
    </source>
</evidence>